<evidence type="ECO:0000256" key="1">
    <source>
        <dbReference type="SAM" id="Phobius"/>
    </source>
</evidence>
<sequence>MSIYTEFSEHPIRFAFALIVFGVIIALAVIGLYSVAFDSFFCGR</sequence>
<evidence type="ECO:0000313" key="2">
    <source>
        <dbReference type="EMBL" id="CAB4130387.1"/>
    </source>
</evidence>
<keyword evidence="1" id="KW-0472">Membrane</keyword>
<organism evidence="2">
    <name type="scientific">uncultured Caudovirales phage</name>
    <dbReference type="NCBI Taxonomy" id="2100421"/>
    <lineage>
        <taxon>Viruses</taxon>
        <taxon>Duplodnaviria</taxon>
        <taxon>Heunggongvirae</taxon>
        <taxon>Uroviricota</taxon>
        <taxon>Caudoviricetes</taxon>
        <taxon>Peduoviridae</taxon>
        <taxon>Maltschvirus</taxon>
        <taxon>Maltschvirus maltsch</taxon>
    </lineage>
</organism>
<proteinExistence type="predicted"/>
<accession>A0A6J5LBD2</accession>
<dbReference type="EMBL" id="LR796238">
    <property type="protein sequence ID" value="CAB4130387.1"/>
    <property type="molecule type" value="Genomic_DNA"/>
</dbReference>
<name>A0A6J5LBD2_9CAUD</name>
<reference evidence="2" key="1">
    <citation type="submission" date="2020-04" db="EMBL/GenBank/DDBJ databases">
        <authorList>
            <person name="Chiriac C."/>
            <person name="Salcher M."/>
            <person name="Ghai R."/>
            <person name="Kavagutti S V."/>
        </authorList>
    </citation>
    <scope>NUCLEOTIDE SEQUENCE</scope>
</reference>
<protein>
    <submittedName>
        <fullName evidence="2">Uncharacterized protein</fullName>
    </submittedName>
</protein>
<keyword evidence="1" id="KW-1133">Transmembrane helix</keyword>
<gene>
    <name evidence="2" type="ORF">UFOVP119_11</name>
</gene>
<keyword evidence="1" id="KW-0812">Transmembrane</keyword>
<feature type="transmembrane region" description="Helical" evidence="1">
    <location>
        <begin position="12"/>
        <end position="36"/>
    </location>
</feature>